<comment type="caution">
    <text evidence="2">The sequence shown here is derived from an EMBL/GenBank/DDBJ whole genome shotgun (WGS) entry which is preliminary data.</text>
</comment>
<keyword evidence="1" id="KW-0812">Transmembrane</keyword>
<dbReference type="EMBL" id="JAAMPJ010000019">
    <property type="protein sequence ID" value="NGY66013.1"/>
    <property type="molecule type" value="Genomic_DNA"/>
</dbReference>
<accession>A0A7C9VWQ6</accession>
<sequence>MTEIVRWLAAEPLSWPAVAVVGLFVCVTVVRRVTFVWGLREVLRDCSDEHRPTSLRAYAVCLDTENKSARKRP</sequence>
<evidence type="ECO:0000256" key="1">
    <source>
        <dbReference type="SAM" id="Phobius"/>
    </source>
</evidence>
<name>A0A7C9VWQ6_9PSEU</name>
<keyword evidence="3" id="KW-1185">Reference proteome</keyword>
<dbReference type="RefSeq" id="WP_166055332.1">
    <property type="nucleotide sequence ID" value="NZ_JAAMPJ010000019.1"/>
</dbReference>
<dbReference type="Proteomes" id="UP000481360">
    <property type="component" value="Unassembled WGS sequence"/>
</dbReference>
<organism evidence="2 3">
    <name type="scientific">Lentzea alba</name>
    <dbReference type="NCBI Taxonomy" id="2714351"/>
    <lineage>
        <taxon>Bacteria</taxon>
        <taxon>Bacillati</taxon>
        <taxon>Actinomycetota</taxon>
        <taxon>Actinomycetes</taxon>
        <taxon>Pseudonocardiales</taxon>
        <taxon>Pseudonocardiaceae</taxon>
        <taxon>Lentzea</taxon>
    </lineage>
</organism>
<reference evidence="2 3" key="1">
    <citation type="submission" date="2020-03" db="EMBL/GenBank/DDBJ databases">
        <title>Isolation and identification of active actinomycetes.</title>
        <authorList>
            <person name="Sun X."/>
        </authorList>
    </citation>
    <scope>NUCLEOTIDE SEQUENCE [LARGE SCALE GENOMIC DNA]</scope>
    <source>
        <strain evidence="2 3">NEAU-D13</strain>
    </source>
</reference>
<proteinExistence type="predicted"/>
<evidence type="ECO:0000313" key="3">
    <source>
        <dbReference type="Proteomes" id="UP000481360"/>
    </source>
</evidence>
<feature type="transmembrane region" description="Helical" evidence="1">
    <location>
        <begin position="12"/>
        <end position="30"/>
    </location>
</feature>
<protein>
    <submittedName>
        <fullName evidence="2">Uncharacterized protein</fullName>
    </submittedName>
</protein>
<keyword evidence="1" id="KW-0472">Membrane</keyword>
<gene>
    <name evidence="2" type="ORF">G7043_44720</name>
</gene>
<keyword evidence="1" id="KW-1133">Transmembrane helix</keyword>
<dbReference type="AlphaFoldDB" id="A0A7C9VWQ6"/>
<evidence type="ECO:0000313" key="2">
    <source>
        <dbReference type="EMBL" id="NGY66013.1"/>
    </source>
</evidence>